<dbReference type="EMBL" id="QGKM01000097">
    <property type="protein sequence ID" value="PWQ92295.1"/>
    <property type="molecule type" value="Genomic_DNA"/>
</dbReference>
<feature type="transmembrane region" description="Helical" evidence="6">
    <location>
        <begin position="227"/>
        <end position="247"/>
    </location>
</feature>
<organism evidence="8 9">
    <name type="scientific">Leucothrix pacifica</name>
    <dbReference type="NCBI Taxonomy" id="1247513"/>
    <lineage>
        <taxon>Bacteria</taxon>
        <taxon>Pseudomonadati</taxon>
        <taxon>Pseudomonadota</taxon>
        <taxon>Gammaproteobacteria</taxon>
        <taxon>Thiotrichales</taxon>
        <taxon>Thiotrichaceae</taxon>
        <taxon>Leucothrix</taxon>
    </lineage>
</organism>
<keyword evidence="6" id="KW-0186">Copper</keyword>
<feature type="transmembrane region" description="Helical" evidence="6">
    <location>
        <begin position="155"/>
        <end position="175"/>
    </location>
</feature>
<dbReference type="PANTHER" id="PTHR34820:SF4">
    <property type="entry name" value="INNER MEMBRANE PROTEIN YEBZ"/>
    <property type="match status" value="1"/>
</dbReference>
<keyword evidence="4 6" id="KW-1133">Transmembrane helix</keyword>
<evidence type="ECO:0000256" key="1">
    <source>
        <dbReference type="ARBA" id="ARBA00004651"/>
    </source>
</evidence>
<dbReference type="Pfam" id="PF05425">
    <property type="entry name" value="CopD"/>
    <property type="match status" value="1"/>
</dbReference>
<dbReference type="InterPro" id="IPR008457">
    <property type="entry name" value="Cu-R_CopD_dom"/>
</dbReference>
<feature type="transmembrane region" description="Helical" evidence="6">
    <location>
        <begin position="196"/>
        <end position="215"/>
    </location>
</feature>
<dbReference type="GO" id="GO:0046688">
    <property type="term" value="P:response to copper ion"/>
    <property type="evidence" value="ECO:0007669"/>
    <property type="project" value="UniProtKB-UniRule"/>
</dbReference>
<dbReference type="GO" id="GO:0006825">
    <property type="term" value="P:copper ion transport"/>
    <property type="evidence" value="ECO:0007669"/>
    <property type="project" value="InterPro"/>
</dbReference>
<protein>
    <recommendedName>
        <fullName evidence="6">Copper resistance protein D</fullName>
    </recommendedName>
</protein>
<keyword evidence="6" id="KW-0997">Cell inner membrane</keyword>
<dbReference type="InterPro" id="IPR032694">
    <property type="entry name" value="CopC/D"/>
</dbReference>
<evidence type="ECO:0000256" key="5">
    <source>
        <dbReference type="ARBA" id="ARBA00023136"/>
    </source>
</evidence>
<comment type="similarity">
    <text evidence="6">Belongs to the CopD family.</text>
</comment>
<evidence type="ECO:0000259" key="7">
    <source>
        <dbReference type="Pfam" id="PF05425"/>
    </source>
</evidence>
<dbReference type="GO" id="GO:0005886">
    <property type="term" value="C:plasma membrane"/>
    <property type="evidence" value="ECO:0007669"/>
    <property type="project" value="UniProtKB-SubCell"/>
</dbReference>
<evidence type="ECO:0000256" key="4">
    <source>
        <dbReference type="ARBA" id="ARBA00022989"/>
    </source>
</evidence>
<name>A0A317C0X4_9GAMM</name>
<dbReference type="AlphaFoldDB" id="A0A317C0X4"/>
<dbReference type="OrthoDB" id="5780104at2"/>
<reference evidence="8 9" key="1">
    <citation type="submission" date="2018-05" db="EMBL/GenBank/DDBJ databases">
        <title>Leucothrix arctica sp. nov., isolated from Arctic seawater.</title>
        <authorList>
            <person name="Choi A."/>
            <person name="Baek K."/>
        </authorList>
    </citation>
    <scope>NUCLEOTIDE SEQUENCE [LARGE SCALE GENOMIC DNA]</scope>
    <source>
        <strain evidence="8 9">JCM 18388</strain>
    </source>
</reference>
<feature type="transmembrane region" description="Helical" evidence="6">
    <location>
        <begin position="87"/>
        <end position="113"/>
    </location>
</feature>
<evidence type="ECO:0000313" key="8">
    <source>
        <dbReference type="EMBL" id="PWQ92295.1"/>
    </source>
</evidence>
<accession>A0A317C0X4</accession>
<gene>
    <name evidence="8" type="ORF">DKW60_21855</name>
</gene>
<comment type="function">
    <text evidence="6">Involved in copper resistance.</text>
</comment>
<proteinExistence type="inferred from homology"/>
<evidence type="ECO:0000256" key="2">
    <source>
        <dbReference type="ARBA" id="ARBA00022475"/>
    </source>
</evidence>
<feature type="transmembrane region" description="Helical" evidence="6">
    <location>
        <begin position="48"/>
        <end position="67"/>
    </location>
</feature>
<feature type="domain" description="Copper resistance protein D" evidence="7">
    <location>
        <begin position="190"/>
        <end position="286"/>
    </location>
</feature>
<keyword evidence="2 6" id="KW-1003">Cell membrane</keyword>
<feature type="transmembrane region" description="Helical" evidence="6">
    <location>
        <begin position="17"/>
        <end position="36"/>
    </location>
</feature>
<feature type="transmembrane region" description="Helical" evidence="6">
    <location>
        <begin position="125"/>
        <end position="143"/>
    </location>
</feature>
<dbReference type="RefSeq" id="WP_109839789.1">
    <property type="nucleotide sequence ID" value="NZ_QGKM01000097.1"/>
</dbReference>
<evidence type="ECO:0000256" key="3">
    <source>
        <dbReference type="ARBA" id="ARBA00022692"/>
    </source>
</evidence>
<keyword evidence="9" id="KW-1185">Reference proteome</keyword>
<comment type="caution">
    <text evidence="8">The sequence shown here is derived from an EMBL/GenBank/DDBJ whole genome shotgun (WGS) entry which is preliminary data.</text>
</comment>
<sequence>MTTDLSPWLVATFSSKILLYIAYAMSVGGVAATFLIQRYKPQHLPNPAYTLWGVILGLVSSSLYFFIQVGAFSESGVSGMWDTTYIGILWQTGVGLSYKLRLAGWFGVLLLIMAMRLNTTYVKPLSLITLLVMLLIAMSFSLVGHTAEQAPWVRVALVLHVFIALWWIGLLYPLGQWCREFPANTLRLLMHEFGKHAVFMVTLLLIAGGGISYAVEGSFEALFNSPHGNILLLKLGVVAAILSLAALHKFRLVPGLETVQSVKALQFSISLEMGLAVLILVITAALSTLFGP</sequence>
<evidence type="ECO:0000313" key="9">
    <source>
        <dbReference type="Proteomes" id="UP000245539"/>
    </source>
</evidence>
<dbReference type="PANTHER" id="PTHR34820">
    <property type="entry name" value="INNER MEMBRANE PROTEIN YEBZ"/>
    <property type="match status" value="1"/>
</dbReference>
<keyword evidence="5 6" id="KW-0472">Membrane</keyword>
<feature type="transmembrane region" description="Helical" evidence="6">
    <location>
        <begin position="267"/>
        <end position="290"/>
    </location>
</feature>
<comment type="subcellular location">
    <subcellularLocation>
        <location evidence="6">Cell inner membrane</location>
        <topology evidence="6">Multi-pass membrane protein</topology>
    </subcellularLocation>
    <subcellularLocation>
        <location evidence="1">Cell membrane</location>
        <topology evidence="1">Multi-pass membrane protein</topology>
    </subcellularLocation>
</comment>
<dbReference type="Proteomes" id="UP000245539">
    <property type="component" value="Unassembled WGS sequence"/>
</dbReference>
<evidence type="ECO:0000256" key="6">
    <source>
        <dbReference type="RuleBase" id="RU369037"/>
    </source>
</evidence>
<keyword evidence="3 6" id="KW-0812">Transmembrane</keyword>